<evidence type="ECO:0000313" key="10">
    <source>
        <dbReference type="EMBL" id="TNC41013.1"/>
    </source>
</evidence>
<comment type="subcellular location">
    <subcellularLocation>
        <location evidence="5">Cytoplasm</location>
    </subcellularLocation>
</comment>
<comment type="pathway">
    <text evidence="5 7">Amino-acid biosynthesis; L-proline biosynthesis; L-proline from L-glutamate 5-semialdehyde: step 1/1.</text>
</comment>
<evidence type="ECO:0000256" key="6">
    <source>
        <dbReference type="NCBIfam" id="TIGR00112"/>
    </source>
</evidence>
<dbReference type="AlphaFoldDB" id="A0A5C4MUG9"/>
<dbReference type="InterPro" id="IPR036291">
    <property type="entry name" value="NAD(P)-bd_dom_sf"/>
</dbReference>
<keyword evidence="5" id="KW-0963">Cytoplasm</keyword>
<dbReference type="GO" id="GO:0005737">
    <property type="term" value="C:cytoplasm"/>
    <property type="evidence" value="ECO:0007669"/>
    <property type="project" value="UniProtKB-SubCell"/>
</dbReference>
<dbReference type="GO" id="GO:0055129">
    <property type="term" value="P:L-proline biosynthetic process"/>
    <property type="evidence" value="ECO:0007669"/>
    <property type="project" value="UniProtKB-UniRule"/>
</dbReference>
<dbReference type="InterPro" id="IPR000304">
    <property type="entry name" value="Pyrroline-COOH_reductase"/>
</dbReference>
<dbReference type="EMBL" id="VDFR01000027">
    <property type="protein sequence ID" value="TNC49243.1"/>
    <property type="molecule type" value="Genomic_DNA"/>
</dbReference>
<dbReference type="Proteomes" id="UP000306740">
    <property type="component" value="Unassembled WGS sequence"/>
</dbReference>
<sequence length="265" mass="26736">MSTVAVVGAGAMGEAIVSGMLARGWLPDDLVLAVRRPEHAEALRASYGVEVTDAVTAAAKADVVLVGVKPYDVHDVLTQIGPRLRPGALVVSLAVGLTTARLESALPAGTPVVRVMPNTPAQVGAGVSVISAGSTCDDAKLDVVDEIMSAVGAVVRVPERLQDAAGAISGSGPAYVFLAIEALIEAGVHLGLPRATSAELAVQTFVGASRLAAETGDHPAVLRERVTSPGGTTAAALSVLEDRGVRAAFLAATRAARDRSAEIGG</sequence>
<evidence type="ECO:0000256" key="2">
    <source>
        <dbReference type="ARBA" id="ARBA00022857"/>
    </source>
</evidence>
<comment type="similarity">
    <text evidence="1 5 7">Belongs to the pyrroline-5-carboxylate reductase family.</text>
</comment>
<evidence type="ECO:0000313" key="11">
    <source>
        <dbReference type="EMBL" id="TNC49243.1"/>
    </source>
</evidence>
<dbReference type="Pfam" id="PF03807">
    <property type="entry name" value="F420_oxidored"/>
    <property type="match status" value="1"/>
</dbReference>
<dbReference type="Pfam" id="PF14748">
    <property type="entry name" value="P5CR_dimer"/>
    <property type="match status" value="1"/>
</dbReference>
<dbReference type="GO" id="GO:0004735">
    <property type="term" value="F:pyrroline-5-carboxylate reductase activity"/>
    <property type="evidence" value="ECO:0007669"/>
    <property type="project" value="UniProtKB-UniRule"/>
</dbReference>
<dbReference type="HAMAP" id="MF_01925">
    <property type="entry name" value="P5C_reductase"/>
    <property type="match status" value="1"/>
</dbReference>
<proteinExistence type="inferred from homology"/>
<feature type="domain" description="Pyrroline-5-carboxylate reductase catalytic N-terminal" evidence="8">
    <location>
        <begin position="3"/>
        <end position="96"/>
    </location>
</feature>
<dbReference type="SUPFAM" id="SSF48179">
    <property type="entry name" value="6-phosphogluconate dehydrogenase C-terminal domain-like"/>
    <property type="match status" value="1"/>
</dbReference>
<keyword evidence="3 5" id="KW-0560">Oxidoreductase</keyword>
<dbReference type="SUPFAM" id="SSF51735">
    <property type="entry name" value="NAD(P)-binding Rossmann-fold domains"/>
    <property type="match status" value="1"/>
</dbReference>
<dbReference type="PROSITE" id="PS00521">
    <property type="entry name" value="P5CR"/>
    <property type="match status" value="1"/>
</dbReference>
<keyword evidence="5 7" id="KW-0028">Amino-acid biosynthesis</keyword>
<dbReference type="InterPro" id="IPR008927">
    <property type="entry name" value="6-PGluconate_DH-like_C_sf"/>
</dbReference>
<evidence type="ECO:0000259" key="8">
    <source>
        <dbReference type="Pfam" id="PF03807"/>
    </source>
</evidence>
<evidence type="ECO:0000313" key="12">
    <source>
        <dbReference type="Proteomes" id="UP000306740"/>
    </source>
</evidence>
<keyword evidence="2 5" id="KW-0521">NADP</keyword>
<dbReference type="RefSeq" id="WP_139105499.1">
    <property type="nucleotide sequence ID" value="NZ_VDFR01000027.1"/>
</dbReference>
<dbReference type="PANTHER" id="PTHR11645:SF0">
    <property type="entry name" value="PYRROLINE-5-CARBOXYLATE REDUCTASE 3"/>
    <property type="match status" value="1"/>
</dbReference>
<dbReference type="Gene3D" id="1.10.3730.10">
    <property type="entry name" value="ProC C-terminal domain-like"/>
    <property type="match status" value="1"/>
</dbReference>
<dbReference type="PANTHER" id="PTHR11645">
    <property type="entry name" value="PYRROLINE-5-CARBOXYLATE REDUCTASE"/>
    <property type="match status" value="1"/>
</dbReference>
<gene>
    <name evidence="5 11" type="primary">proC</name>
    <name evidence="11" type="ORF">FHE65_05840</name>
    <name evidence="10" type="ORF">FHE65_22815</name>
</gene>
<dbReference type="OrthoDB" id="9805754at2"/>
<evidence type="ECO:0000256" key="5">
    <source>
        <dbReference type="HAMAP-Rule" id="MF_01925"/>
    </source>
</evidence>
<comment type="catalytic activity">
    <reaction evidence="5">
        <text>L-proline + NAD(+) = (S)-1-pyrroline-5-carboxylate + NADH + 2 H(+)</text>
        <dbReference type="Rhea" id="RHEA:14105"/>
        <dbReference type="ChEBI" id="CHEBI:15378"/>
        <dbReference type="ChEBI" id="CHEBI:17388"/>
        <dbReference type="ChEBI" id="CHEBI:57540"/>
        <dbReference type="ChEBI" id="CHEBI:57945"/>
        <dbReference type="ChEBI" id="CHEBI:60039"/>
        <dbReference type="EC" id="1.5.1.2"/>
    </reaction>
</comment>
<evidence type="ECO:0000259" key="9">
    <source>
        <dbReference type="Pfam" id="PF14748"/>
    </source>
</evidence>
<dbReference type="Gene3D" id="3.40.50.720">
    <property type="entry name" value="NAD(P)-binding Rossmann-like Domain"/>
    <property type="match status" value="1"/>
</dbReference>
<reference evidence="11 12" key="1">
    <citation type="submission" date="2019-05" db="EMBL/GenBank/DDBJ databases">
        <title>Mumia sp. nov., isolated from the intestinal contents of plateau pika (Ochotona curzoniae) in the Qinghai-Tibet plateau of China.</title>
        <authorList>
            <person name="Tian Z."/>
        </authorList>
    </citation>
    <scope>NUCLEOTIDE SEQUENCE [LARGE SCALE GENOMIC DNA]</scope>
    <source>
        <strain evidence="12">527</strain>
        <strain evidence="11">Z527</strain>
    </source>
</reference>
<dbReference type="FunFam" id="1.10.3730.10:FF:000001">
    <property type="entry name" value="Pyrroline-5-carboxylate reductase"/>
    <property type="match status" value="1"/>
</dbReference>
<accession>A0A5C4MUG9</accession>
<keyword evidence="5 7" id="KW-0641">Proline biosynthesis</keyword>
<evidence type="ECO:0000256" key="3">
    <source>
        <dbReference type="ARBA" id="ARBA00023002"/>
    </source>
</evidence>
<evidence type="ECO:0000256" key="1">
    <source>
        <dbReference type="ARBA" id="ARBA00005525"/>
    </source>
</evidence>
<feature type="domain" description="Pyrroline-5-carboxylate reductase dimerisation" evidence="9">
    <location>
        <begin position="159"/>
        <end position="262"/>
    </location>
</feature>
<comment type="caution">
    <text evidence="11">The sequence shown here is derived from an EMBL/GenBank/DDBJ whole genome shotgun (WGS) entry which is preliminary data.</text>
</comment>
<dbReference type="NCBIfam" id="TIGR00112">
    <property type="entry name" value="proC"/>
    <property type="match status" value="1"/>
</dbReference>
<dbReference type="InterPro" id="IPR028939">
    <property type="entry name" value="P5C_Rdtase_cat_N"/>
</dbReference>
<dbReference type="InterPro" id="IPR053790">
    <property type="entry name" value="P5CR-like_CS"/>
</dbReference>
<protein>
    <recommendedName>
        <fullName evidence="5 6">Pyrroline-5-carboxylate reductase</fullName>
        <shortName evidence="5">P5C reductase</shortName>
        <shortName evidence="5">P5CR</shortName>
        <ecNumber evidence="5 6">1.5.1.2</ecNumber>
    </recommendedName>
    <alternativeName>
        <fullName evidence="5">PCA reductase</fullName>
    </alternativeName>
</protein>
<dbReference type="PIRSF" id="PIRSF000193">
    <property type="entry name" value="Pyrrol-5-carb_rd"/>
    <property type="match status" value="1"/>
</dbReference>
<comment type="function">
    <text evidence="4 5">Catalyzes the reduction of 1-pyrroline-5-carboxylate (PCA) to L-proline.</text>
</comment>
<evidence type="ECO:0000256" key="4">
    <source>
        <dbReference type="ARBA" id="ARBA00058118"/>
    </source>
</evidence>
<organism evidence="11 12">
    <name type="scientific">Mumia zhuanghuii</name>
    <dbReference type="NCBI Taxonomy" id="2585211"/>
    <lineage>
        <taxon>Bacteria</taxon>
        <taxon>Bacillati</taxon>
        <taxon>Actinomycetota</taxon>
        <taxon>Actinomycetes</taxon>
        <taxon>Propionibacteriales</taxon>
        <taxon>Nocardioidaceae</taxon>
        <taxon>Mumia</taxon>
    </lineage>
</organism>
<name>A0A5C4MUG9_9ACTN</name>
<dbReference type="EMBL" id="VDFR01000107">
    <property type="protein sequence ID" value="TNC41013.1"/>
    <property type="molecule type" value="Genomic_DNA"/>
</dbReference>
<dbReference type="UniPathway" id="UPA00098">
    <property type="reaction ID" value="UER00361"/>
</dbReference>
<dbReference type="EC" id="1.5.1.2" evidence="5 6"/>
<dbReference type="InterPro" id="IPR029036">
    <property type="entry name" value="P5CR_dimer"/>
</dbReference>
<comment type="catalytic activity">
    <reaction evidence="5 7">
        <text>L-proline + NADP(+) = (S)-1-pyrroline-5-carboxylate + NADPH + 2 H(+)</text>
        <dbReference type="Rhea" id="RHEA:14109"/>
        <dbReference type="ChEBI" id="CHEBI:15378"/>
        <dbReference type="ChEBI" id="CHEBI:17388"/>
        <dbReference type="ChEBI" id="CHEBI:57783"/>
        <dbReference type="ChEBI" id="CHEBI:58349"/>
        <dbReference type="ChEBI" id="CHEBI:60039"/>
        <dbReference type="EC" id="1.5.1.2"/>
    </reaction>
</comment>
<evidence type="ECO:0000256" key="7">
    <source>
        <dbReference type="RuleBase" id="RU003903"/>
    </source>
</evidence>